<dbReference type="Pfam" id="PF08389">
    <property type="entry name" value="Xpo1"/>
    <property type="match status" value="1"/>
</dbReference>
<evidence type="ECO:0000313" key="11">
    <source>
        <dbReference type="Proteomes" id="UP001374579"/>
    </source>
</evidence>
<keyword evidence="6" id="KW-0653">Protein transport</keyword>
<dbReference type="InterPro" id="IPR011989">
    <property type="entry name" value="ARM-like"/>
</dbReference>
<dbReference type="AlphaFoldDB" id="A0AAN9BVZ7"/>
<dbReference type="GO" id="GO:0005737">
    <property type="term" value="C:cytoplasm"/>
    <property type="evidence" value="ECO:0007669"/>
    <property type="project" value="UniProtKB-SubCell"/>
</dbReference>
<comment type="caution">
    <text evidence="10">The sequence shown here is derived from an EMBL/GenBank/DDBJ whole genome shotgun (WGS) entry which is preliminary data.</text>
</comment>
<dbReference type="Pfam" id="PF03810">
    <property type="entry name" value="IBN_N"/>
    <property type="match status" value="1"/>
</dbReference>
<organism evidence="10 11">
    <name type="scientific">Littorina saxatilis</name>
    <dbReference type="NCBI Taxonomy" id="31220"/>
    <lineage>
        <taxon>Eukaryota</taxon>
        <taxon>Metazoa</taxon>
        <taxon>Spiralia</taxon>
        <taxon>Lophotrochozoa</taxon>
        <taxon>Mollusca</taxon>
        <taxon>Gastropoda</taxon>
        <taxon>Caenogastropoda</taxon>
        <taxon>Littorinimorpha</taxon>
        <taxon>Littorinoidea</taxon>
        <taxon>Littorinidae</taxon>
        <taxon>Littorina</taxon>
    </lineage>
</organism>
<evidence type="ECO:0000256" key="4">
    <source>
        <dbReference type="ARBA" id="ARBA00022448"/>
    </source>
</evidence>
<gene>
    <name evidence="10" type="ORF">V1264_011597</name>
</gene>
<keyword evidence="5" id="KW-0963">Cytoplasm</keyword>
<evidence type="ECO:0000259" key="9">
    <source>
        <dbReference type="Pfam" id="PF08389"/>
    </source>
</evidence>
<evidence type="ECO:0000313" key="10">
    <source>
        <dbReference type="EMBL" id="KAK7112089.1"/>
    </source>
</evidence>
<dbReference type="InterPro" id="IPR013598">
    <property type="entry name" value="Exportin-1/Importin-b-like"/>
</dbReference>
<dbReference type="GO" id="GO:0005049">
    <property type="term" value="F:nuclear export signal receptor activity"/>
    <property type="evidence" value="ECO:0007669"/>
    <property type="project" value="InterPro"/>
</dbReference>
<evidence type="ECO:0000256" key="7">
    <source>
        <dbReference type="ARBA" id="ARBA00023242"/>
    </source>
</evidence>
<dbReference type="InterPro" id="IPR016024">
    <property type="entry name" value="ARM-type_fold"/>
</dbReference>
<dbReference type="PANTHER" id="PTHR21452:SF4">
    <property type="entry name" value="EXPORTIN-6"/>
    <property type="match status" value="1"/>
</dbReference>
<evidence type="ECO:0000256" key="5">
    <source>
        <dbReference type="ARBA" id="ARBA00022490"/>
    </source>
</evidence>
<protein>
    <recommendedName>
        <fullName evidence="12">Importin N-terminal domain-containing protein</fullName>
    </recommendedName>
</protein>
<evidence type="ECO:0000259" key="8">
    <source>
        <dbReference type="Pfam" id="PF03810"/>
    </source>
</evidence>
<sequence length="1143" mass="131274">MASNEESLRALEVLMSEFFNPQTSNERKRDIEGQLNNFAQMNEAWKMCLFFITRTQNEYVMMYALNVLETVINKQWMGIAANDKMEIRNSVNQYLLTNHTAVPTYIRNKLVKLVVDIGRLDWPHFYPDFFPSILQLVQQQDTALLGVILLQTVSEELAAPREDLSMARREELHKLLLQQVPTILQLLNNLLESVLEKHRHLVAATPPPSPTQQAKNSRHNSFSLFSSSPIRSDTLLSIMFRSPGRGTHFEALPPLDEASQLLSSTVLTCLAHYFAWGPLSATLTPQLLSTIFHFAAFGCEGKAGRSGSGSATTSPGGYSTQTPYLGVLSMNCINEVLSKNFVPAEFEDFLLQMFQQTFYLLQKLTKESSTNSSGNRLEELDEDYMERFTDFLRLFVGIHLRRFESNPNFPVLEFLELMFKYTFRQPNAEGFFRCLDIWITFLDYLSIRLQERAADMNSIMGKYKEALTLLVSNILQKIMFRFNQSQLEELDDDTLDDDSETEWQHFLRQCLEVVAKVAELITAETFQLIWEPFQEHVDAYFGLEKYVTEGVQGRRLTIAAENDCRRLHCMLRDLSSLLQALGRLADHFIGEHFADRYANSRLLVERLVQVVSYGSKVKLFEVSTETEIVLQQDFVQVHAQALAAIKAYSHWLLQLYTESTRTNQEKDQFYNMIVTLIESVSPLINKQVSERVIHSAAHLLLSITNTIRPPFLLQLPAVQAMYTAATQGSCLGLTIEVQLLVYRSLSHYLLLPWPGLSDKEQDWTSRGTHHQTFAARLAKDYIALKDNPNLATSKELQEQAKAVIRRVLRVSQDWIESIAGEVVRTRQLLYTSLSPVIQTTLAIFSIYIGQIDIVDNIMGFFLALFQGLRVQMGVPFTEQTIHTFMNLFTRELLAETIHQETGVSFRVIEKFLKLLELIVVEPGSAFKAFLPRIINICMEQIYPIISPRPSPDIKSSLYELLHTLVVNNWRYFFPSNILTSMQKRGDAVVEHFAELSSIFQAYGQSFLQPDIAIFRQNLESLEALNYKWKLYGKPAFRETMLWEFMTVLMQVLVHKSHDLLQDDVVITIYNMAVVNFNLFYTKFLPHFLQSMDGLDGNQRGVLVQNFKQEEDLPSFTQSVQRFTNDIRYYRQINSSLPAGSVTF</sequence>
<evidence type="ECO:0000256" key="2">
    <source>
        <dbReference type="ARBA" id="ARBA00004496"/>
    </source>
</evidence>
<keyword evidence="11" id="KW-1185">Reference proteome</keyword>
<evidence type="ECO:0008006" key="12">
    <source>
        <dbReference type="Google" id="ProtNLM"/>
    </source>
</evidence>
<comment type="subcellular location">
    <subcellularLocation>
        <location evidence="2">Cytoplasm</location>
    </subcellularLocation>
    <subcellularLocation>
        <location evidence="1">Nucleus</location>
    </subcellularLocation>
</comment>
<dbReference type="SUPFAM" id="SSF48371">
    <property type="entry name" value="ARM repeat"/>
    <property type="match status" value="1"/>
</dbReference>
<keyword evidence="7" id="KW-0539">Nucleus</keyword>
<accession>A0AAN9BVZ7</accession>
<dbReference type="PANTHER" id="PTHR21452">
    <property type="entry name" value="EXPORTIN-6"/>
    <property type="match status" value="1"/>
</dbReference>
<feature type="domain" description="Importin N-terminal" evidence="8">
    <location>
        <begin position="32"/>
        <end position="96"/>
    </location>
</feature>
<dbReference type="InterPro" id="IPR040016">
    <property type="entry name" value="XPO6"/>
</dbReference>
<feature type="domain" description="Exportin-1/Importin-beta-like" evidence="9">
    <location>
        <begin position="103"/>
        <end position="294"/>
    </location>
</feature>
<dbReference type="GO" id="GO:0006611">
    <property type="term" value="P:protein export from nucleus"/>
    <property type="evidence" value="ECO:0007669"/>
    <property type="project" value="InterPro"/>
</dbReference>
<evidence type="ECO:0000256" key="6">
    <source>
        <dbReference type="ARBA" id="ARBA00022927"/>
    </source>
</evidence>
<comment type="similarity">
    <text evidence="3">Belongs to the exportin family.</text>
</comment>
<dbReference type="Proteomes" id="UP001374579">
    <property type="component" value="Unassembled WGS sequence"/>
</dbReference>
<dbReference type="GO" id="GO:0005634">
    <property type="term" value="C:nucleus"/>
    <property type="evidence" value="ECO:0007669"/>
    <property type="project" value="UniProtKB-SubCell"/>
</dbReference>
<dbReference type="GO" id="GO:0031267">
    <property type="term" value="F:small GTPase binding"/>
    <property type="evidence" value="ECO:0007669"/>
    <property type="project" value="InterPro"/>
</dbReference>
<reference evidence="10 11" key="1">
    <citation type="submission" date="2024-02" db="EMBL/GenBank/DDBJ databases">
        <title>Chromosome-scale genome assembly of the rough periwinkle Littorina saxatilis.</title>
        <authorList>
            <person name="De Jode A."/>
            <person name="Faria R."/>
            <person name="Formenti G."/>
            <person name="Sims Y."/>
            <person name="Smith T.P."/>
            <person name="Tracey A."/>
            <person name="Wood J.M.D."/>
            <person name="Zagrodzka Z.B."/>
            <person name="Johannesson K."/>
            <person name="Butlin R.K."/>
            <person name="Leder E.H."/>
        </authorList>
    </citation>
    <scope>NUCLEOTIDE SEQUENCE [LARGE SCALE GENOMIC DNA]</scope>
    <source>
        <strain evidence="10">Snail1</strain>
        <tissue evidence="10">Muscle</tissue>
    </source>
</reference>
<evidence type="ECO:0000256" key="3">
    <source>
        <dbReference type="ARBA" id="ARBA00009466"/>
    </source>
</evidence>
<keyword evidence="4" id="KW-0813">Transport</keyword>
<proteinExistence type="inferred from homology"/>
<dbReference type="InterPro" id="IPR001494">
    <property type="entry name" value="Importin-beta_N"/>
</dbReference>
<dbReference type="EMBL" id="JBAMIC010000002">
    <property type="protein sequence ID" value="KAK7112089.1"/>
    <property type="molecule type" value="Genomic_DNA"/>
</dbReference>
<name>A0AAN9BVZ7_9CAEN</name>
<dbReference type="Gene3D" id="1.25.10.10">
    <property type="entry name" value="Leucine-rich Repeat Variant"/>
    <property type="match status" value="1"/>
</dbReference>
<evidence type="ECO:0000256" key="1">
    <source>
        <dbReference type="ARBA" id="ARBA00004123"/>
    </source>
</evidence>